<gene>
    <name evidence="2" type="ORF">NCTC10181_00848</name>
</gene>
<feature type="signal peptide" evidence="1">
    <location>
        <begin position="1"/>
        <end position="23"/>
    </location>
</feature>
<evidence type="ECO:0000256" key="1">
    <source>
        <dbReference type="SAM" id="SignalP"/>
    </source>
</evidence>
<feature type="chain" id="PRO_5019432026" description="Lipoprotein" evidence="1">
    <location>
        <begin position="24"/>
        <end position="434"/>
    </location>
</feature>
<dbReference type="EMBL" id="LR215036">
    <property type="protein sequence ID" value="VEU74974.1"/>
    <property type="molecule type" value="Genomic_DNA"/>
</dbReference>
<accession>A0A449B359</accession>
<evidence type="ECO:0000313" key="2">
    <source>
        <dbReference type="EMBL" id="VEU74974.1"/>
    </source>
</evidence>
<dbReference type="RefSeq" id="WP_129725750.1">
    <property type="nucleotide sequence ID" value="NZ_LR215036.1"/>
</dbReference>
<proteinExistence type="predicted"/>
<dbReference type="OrthoDB" id="9789566at2"/>
<keyword evidence="3" id="KW-1185">Reference proteome</keyword>
<organism evidence="2 3">
    <name type="scientific">Mycoplasmopsis citelli</name>
    <dbReference type="NCBI Taxonomy" id="171281"/>
    <lineage>
        <taxon>Bacteria</taxon>
        <taxon>Bacillati</taxon>
        <taxon>Mycoplasmatota</taxon>
        <taxon>Mycoplasmoidales</taxon>
        <taxon>Metamycoplasmataceae</taxon>
        <taxon>Mycoplasmopsis</taxon>
    </lineage>
</organism>
<name>A0A449B359_9BACT</name>
<dbReference type="PROSITE" id="PS51257">
    <property type="entry name" value="PROKAR_LIPOPROTEIN"/>
    <property type="match status" value="1"/>
</dbReference>
<reference evidence="2 3" key="1">
    <citation type="submission" date="2019-01" db="EMBL/GenBank/DDBJ databases">
        <authorList>
            <consortium name="Pathogen Informatics"/>
        </authorList>
    </citation>
    <scope>NUCLEOTIDE SEQUENCE [LARGE SCALE GENOMIC DNA]</scope>
    <source>
        <strain evidence="2 3">NCTC10181</strain>
    </source>
</reference>
<dbReference type="KEGG" id="mcit:NCTC10181_00848"/>
<evidence type="ECO:0008006" key="4">
    <source>
        <dbReference type="Google" id="ProtNLM"/>
    </source>
</evidence>
<evidence type="ECO:0000313" key="3">
    <source>
        <dbReference type="Proteomes" id="UP000290985"/>
    </source>
</evidence>
<keyword evidence="1" id="KW-0732">Signal</keyword>
<dbReference type="Proteomes" id="UP000290985">
    <property type="component" value="Chromosome"/>
</dbReference>
<dbReference type="AlphaFoldDB" id="A0A449B359"/>
<sequence>MKKKIAKILYSGMFLGAIGSLSAGCSTDKVTVKQIQNNNIGANHIDLSDSLLMLREVPSQIVKDLYDGGFLNKLTLVPSDKANSIDIQLILVKENPNQKLNELIKLIKENPLQEKYISSFQESLSKNLIKGFKIGEIRQGNVKNTIHEFYEKDTFFVKDNKGEWVKLDFAKNDQYLPIKLDSNGNLLIEYKLQEEDSQEAIVYERKVETNNDQEPLKKEIADALTNWVTSNVNLINQSNAFLAGLPLLLEAYKEKIDKLDPLLKDFVNSLAERFSIWGKEFSEFVDHSKNQTLTNKILSEKYFKTKELFTFFIQKSFELFEKVIIKNRSISDDQINNQIEKIKRVIQEFNKSKSEENISENVKKWIEFLNEYEKDHSKDQLLSNNETVSEQDEKIIKWLGFDLKKIKDLKATTKDILLLFSWLSNELFPNEEIS</sequence>
<protein>
    <recommendedName>
        <fullName evidence="4">Lipoprotein</fullName>
    </recommendedName>
</protein>